<accession>A0A7S2BUT2</accession>
<dbReference type="EMBL" id="HBGS01019638">
    <property type="protein sequence ID" value="CAD9407468.1"/>
    <property type="molecule type" value="Transcribed_RNA"/>
</dbReference>
<dbReference type="AlphaFoldDB" id="A0A7S2BUT2"/>
<proteinExistence type="predicted"/>
<evidence type="ECO:0000313" key="1">
    <source>
        <dbReference type="EMBL" id="CAD9407468.1"/>
    </source>
</evidence>
<gene>
    <name evidence="1" type="ORF">DSPE1174_LOCUS10216</name>
</gene>
<name>A0A7S2BUT2_9STRA</name>
<sequence>MTYLAKGRQSSRYGDGHVVVFGTMIRRQVHLGDEPLMVNVGVTLNSLLTEPLNVSQVSEIIYLQDSGLGGEALRKQLQGPIRTSFIQDTASGDMFNLMDIINLTKKGENLPLCCMRIPTKCSSGPTKCSSKRNRRAEPR</sequence>
<organism evidence="1">
    <name type="scientific">Octactis speculum</name>
    <dbReference type="NCBI Taxonomy" id="3111310"/>
    <lineage>
        <taxon>Eukaryota</taxon>
        <taxon>Sar</taxon>
        <taxon>Stramenopiles</taxon>
        <taxon>Ochrophyta</taxon>
        <taxon>Dictyochophyceae</taxon>
        <taxon>Dictyochales</taxon>
        <taxon>Dictyochaceae</taxon>
        <taxon>Octactis</taxon>
    </lineage>
</organism>
<reference evidence="1" key="1">
    <citation type="submission" date="2021-01" db="EMBL/GenBank/DDBJ databases">
        <authorList>
            <person name="Corre E."/>
            <person name="Pelletier E."/>
            <person name="Niang G."/>
            <person name="Scheremetjew M."/>
            <person name="Finn R."/>
            <person name="Kale V."/>
            <person name="Holt S."/>
            <person name="Cochrane G."/>
            <person name="Meng A."/>
            <person name="Brown T."/>
            <person name="Cohen L."/>
        </authorList>
    </citation>
    <scope>NUCLEOTIDE SEQUENCE</scope>
    <source>
        <strain evidence="1">CCMP1381</strain>
    </source>
</reference>
<protein>
    <submittedName>
        <fullName evidence="1">Uncharacterized protein</fullName>
    </submittedName>
</protein>